<dbReference type="InterPro" id="IPR029039">
    <property type="entry name" value="Flavoprotein-like_sf"/>
</dbReference>
<dbReference type="Gene3D" id="3.40.50.360">
    <property type="match status" value="1"/>
</dbReference>
<dbReference type="OrthoDB" id="9807946at2"/>
<dbReference type="GO" id="GO:0010181">
    <property type="term" value="F:FMN binding"/>
    <property type="evidence" value="ECO:0007669"/>
    <property type="project" value="InterPro"/>
</dbReference>
<dbReference type="SMART" id="SM00849">
    <property type="entry name" value="Lactamase_B"/>
    <property type="match status" value="1"/>
</dbReference>
<dbReference type="InterPro" id="IPR016440">
    <property type="entry name" value="Rubredoxin-O_OxRdtase"/>
</dbReference>
<gene>
    <name evidence="3" type="ORF">A6M21_06595</name>
</gene>
<proteinExistence type="inferred from homology"/>
<dbReference type="InterPro" id="IPR036866">
    <property type="entry name" value="RibonucZ/Hydroxyglut_hydro"/>
</dbReference>
<dbReference type="InterPro" id="IPR045761">
    <property type="entry name" value="ODP_dom"/>
</dbReference>
<evidence type="ECO:0000256" key="1">
    <source>
        <dbReference type="ARBA" id="ARBA00007121"/>
    </source>
</evidence>
<dbReference type="RefSeq" id="WP_066666951.1">
    <property type="nucleotide sequence ID" value="NZ_LYVF01000069.1"/>
</dbReference>
<sequence length="397" mass="44189">MPAVEILKDVYWVGAVDWNIRYFHGPAYSTHRGTTYNAYLIRDEKTALVDTVYKPFTGELVRNIEEIVPPGDIDYVVVNHIESDHSGAFPEIMKLAPRAKVFCTQKAADGLRKLYFGDWDFNIVKTGDRLSLGRRTLTFIEAPMLHWPDSMFTYVPEEALLLPNDAFGQHLASTFRFEDQVDGSMLMEEAAKYYANILYPFSSLVLKKLEQVREMGIEIKMIAPSHGMIWRRDPGKIVAAYLKWAGGEADPKVVIAYDTMWQSTEKMAHAILQGIAAAGVEAKLFKMSVSDRNDVIKELLNARAILVGSPTINREFLPTLAPLLDDLRGLKPTKKIGLAFGSYGWGGGAVKAIEERLKGAGVELIEPGLGINWAPTEAVLEQCVALGRRVAEAVNAR</sequence>
<keyword evidence="3" id="KW-0378">Hydrolase</keyword>
<feature type="domain" description="Flavodoxin-like" evidence="2">
    <location>
        <begin position="253"/>
        <end position="391"/>
    </location>
</feature>
<evidence type="ECO:0000313" key="3">
    <source>
        <dbReference type="EMBL" id="OAT85211.1"/>
    </source>
</evidence>
<dbReference type="SUPFAM" id="SSF56281">
    <property type="entry name" value="Metallo-hydrolase/oxidoreductase"/>
    <property type="match status" value="1"/>
</dbReference>
<dbReference type="Pfam" id="PF19583">
    <property type="entry name" value="ODP"/>
    <property type="match status" value="1"/>
</dbReference>
<dbReference type="PIRSF" id="PIRSF005243">
    <property type="entry name" value="ROO"/>
    <property type="match status" value="1"/>
</dbReference>
<dbReference type="GO" id="GO:0016787">
    <property type="term" value="F:hydrolase activity"/>
    <property type="evidence" value="ECO:0007669"/>
    <property type="project" value="UniProtKB-KW"/>
</dbReference>
<name>A0A1B7LGI2_9FIRM</name>
<evidence type="ECO:0000313" key="4">
    <source>
        <dbReference type="Proteomes" id="UP000078532"/>
    </source>
</evidence>
<dbReference type="SUPFAM" id="SSF52218">
    <property type="entry name" value="Flavoproteins"/>
    <property type="match status" value="1"/>
</dbReference>
<dbReference type="InterPro" id="IPR001279">
    <property type="entry name" value="Metallo-B-lactamas"/>
</dbReference>
<dbReference type="Proteomes" id="UP000078532">
    <property type="component" value="Unassembled WGS sequence"/>
</dbReference>
<dbReference type="GO" id="GO:0009055">
    <property type="term" value="F:electron transfer activity"/>
    <property type="evidence" value="ECO:0007669"/>
    <property type="project" value="InterPro"/>
</dbReference>
<dbReference type="Pfam" id="PF00258">
    <property type="entry name" value="Flavodoxin_1"/>
    <property type="match status" value="1"/>
</dbReference>
<organism evidence="3 4">
    <name type="scientific">Desulfotomaculum copahuensis</name>
    <dbReference type="NCBI Taxonomy" id="1838280"/>
    <lineage>
        <taxon>Bacteria</taxon>
        <taxon>Bacillati</taxon>
        <taxon>Bacillota</taxon>
        <taxon>Clostridia</taxon>
        <taxon>Eubacteriales</taxon>
        <taxon>Desulfotomaculaceae</taxon>
        <taxon>Desulfotomaculum</taxon>
    </lineage>
</organism>
<dbReference type="CDD" id="cd07709">
    <property type="entry name" value="flavodiiron_proteins_MBL-fold"/>
    <property type="match status" value="1"/>
</dbReference>
<dbReference type="PANTHER" id="PTHR43717">
    <property type="entry name" value="ANAEROBIC NITRIC OXIDE REDUCTASE FLAVORUBREDOXIN"/>
    <property type="match status" value="1"/>
</dbReference>
<dbReference type="EMBL" id="LYVF01000069">
    <property type="protein sequence ID" value="OAT85211.1"/>
    <property type="molecule type" value="Genomic_DNA"/>
</dbReference>
<protein>
    <submittedName>
        <fullName evidence="3">MBL fold metallo-hydrolase</fullName>
    </submittedName>
</protein>
<dbReference type="AlphaFoldDB" id="A0A1B7LGI2"/>
<dbReference type="Gene3D" id="3.60.15.10">
    <property type="entry name" value="Ribonuclease Z/Hydroxyacylglutathione hydrolase-like"/>
    <property type="match status" value="1"/>
</dbReference>
<dbReference type="GO" id="GO:0016651">
    <property type="term" value="F:oxidoreductase activity, acting on NAD(P)H"/>
    <property type="evidence" value="ECO:0007669"/>
    <property type="project" value="UniProtKB-ARBA"/>
</dbReference>
<comment type="similarity">
    <text evidence="1">In the N-terminal section; belongs to the zinc metallo-hydrolase group 3 family.</text>
</comment>
<reference evidence="3 4" key="1">
    <citation type="submission" date="2016-04" db="EMBL/GenBank/DDBJ databases">
        <authorList>
            <person name="Evans L.H."/>
            <person name="Alamgir A."/>
            <person name="Owens N."/>
            <person name="Weber N.D."/>
            <person name="Virtaneva K."/>
            <person name="Barbian K."/>
            <person name="Babar A."/>
            <person name="Rosenke K."/>
        </authorList>
    </citation>
    <scope>NUCLEOTIDE SEQUENCE [LARGE SCALE GENOMIC DNA]</scope>
    <source>
        <strain evidence="3 4">LMa1</strain>
    </source>
</reference>
<comment type="caution">
    <text evidence="3">The sequence shown here is derived from an EMBL/GenBank/DDBJ whole genome shotgun (WGS) entry which is preliminary data.</text>
</comment>
<accession>A0A1B7LGI2</accession>
<keyword evidence="4" id="KW-1185">Reference proteome</keyword>
<dbReference type="STRING" id="1838280.A6M21_06595"/>
<dbReference type="GO" id="GO:0046872">
    <property type="term" value="F:metal ion binding"/>
    <property type="evidence" value="ECO:0007669"/>
    <property type="project" value="InterPro"/>
</dbReference>
<evidence type="ECO:0000259" key="2">
    <source>
        <dbReference type="PROSITE" id="PS50902"/>
    </source>
</evidence>
<dbReference type="InterPro" id="IPR008254">
    <property type="entry name" value="Flavodoxin/NO_synth"/>
</dbReference>
<dbReference type="PANTHER" id="PTHR43717:SF1">
    <property type="entry name" value="ANAEROBIC NITRIC OXIDE REDUCTASE FLAVORUBREDOXIN"/>
    <property type="match status" value="1"/>
</dbReference>
<dbReference type="PROSITE" id="PS50902">
    <property type="entry name" value="FLAVODOXIN_LIKE"/>
    <property type="match status" value="1"/>
</dbReference>